<dbReference type="PRINTS" id="PR01469">
    <property type="entry name" value="CARBMTKINASE"/>
</dbReference>
<accession>A0A964XQG1</accession>
<dbReference type="InterPro" id="IPR036393">
    <property type="entry name" value="AceGlu_kinase-like_sf"/>
</dbReference>
<organism evidence="6 7">
    <name type="scientific">Streptomyces boluensis</name>
    <dbReference type="NCBI Taxonomy" id="1775135"/>
    <lineage>
        <taxon>Bacteria</taxon>
        <taxon>Bacillati</taxon>
        <taxon>Actinomycetota</taxon>
        <taxon>Actinomycetes</taxon>
        <taxon>Kitasatosporales</taxon>
        <taxon>Streptomycetaceae</taxon>
        <taxon>Streptomyces</taxon>
    </lineage>
</organism>
<evidence type="ECO:0000256" key="4">
    <source>
        <dbReference type="SAM" id="MobiDB-lite"/>
    </source>
</evidence>
<dbReference type="GO" id="GO:0005829">
    <property type="term" value="C:cytosol"/>
    <property type="evidence" value="ECO:0007669"/>
    <property type="project" value="TreeGrafter"/>
</dbReference>
<keyword evidence="7" id="KW-1185">Reference proteome</keyword>
<comment type="caution">
    <text evidence="6">The sequence shown here is derived from an EMBL/GenBank/DDBJ whole genome shotgun (WGS) entry which is preliminary data.</text>
</comment>
<feature type="domain" description="Aspartate/glutamate/uridylate kinase" evidence="5">
    <location>
        <begin position="3"/>
        <end position="122"/>
    </location>
</feature>
<keyword evidence="3" id="KW-0418">Kinase</keyword>
<dbReference type="InterPro" id="IPR003964">
    <property type="entry name" value="Carb_kinase"/>
</dbReference>
<evidence type="ECO:0000313" key="7">
    <source>
        <dbReference type="Proteomes" id="UP000598297"/>
    </source>
</evidence>
<name>A0A964XQG1_9ACTN</name>
<evidence type="ECO:0000259" key="5">
    <source>
        <dbReference type="Pfam" id="PF00696"/>
    </source>
</evidence>
<dbReference type="Proteomes" id="UP000598297">
    <property type="component" value="Unassembled WGS sequence"/>
</dbReference>
<keyword evidence="2" id="KW-0808">Transferase</keyword>
<protein>
    <recommendedName>
        <fullName evidence="5">Aspartate/glutamate/uridylate kinase domain-containing protein</fullName>
    </recommendedName>
</protein>
<reference evidence="6" key="1">
    <citation type="submission" date="2020-01" db="EMBL/GenBank/DDBJ databases">
        <title>Whole-genome analyses of novel actinobacteria.</title>
        <authorList>
            <person name="Sahin N."/>
        </authorList>
    </citation>
    <scope>NUCLEOTIDE SEQUENCE</scope>
    <source>
        <strain evidence="6">YC537</strain>
    </source>
</reference>
<dbReference type="RefSeq" id="WP_161703442.1">
    <property type="nucleotide sequence ID" value="NZ_JAAAHS010000341.1"/>
</dbReference>
<evidence type="ECO:0000256" key="3">
    <source>
        <dbReference type="ARBA" id="ARBA00022777"/>
    </source>
</evidence>
<feature type="compositionally biased region" description="Polar residues" evidence="4">
    <location>
        <begin position="146"/>
        <end position="158"/>
    </location>
</feature>
<dbReference type="EMBL" id="JAAAHS010000341">
    <property type="protein sequence ID" value="NBE55583.1"/>
    <property type="molecule type" value="Genomic_DNA"/>
</dbReference>
<sequence length="166" mass="16784">MPPLEALLAAGHVVVAAGGGGISVAAGPDGTLRGVEAVVDKDATSALLAAALGADELIVTTGVDRIALDWGTSHHRELPRLDTDEAHRHLATGQFPEGSMGPKVRAALDFLAAGGGSVLVTSPEALGRALRGRSGTRIVPAPHRVNSPSRNGTSSRPVRNTPAADS</sequence>
<gene>
    <name evidence="6" type="ORF">GUY60_29970</name>
</gene>
<dbReference type="Gene3D" id="3.40.1160.10">
    <property type="entry name" value="Acetylglutamate kinase-like"/>
    <property type="match status" value="1"/>
</dbReference>
<feature type="region of interest" description="Disordered" evidence="4">
    <location>
        <begin position="131"/>
        <end position="166"/>
    </location>
</feature>
<comment type="similarity">
    <text evidence="1">Belongs to the carbamate kinase family.</text>
</comment>
<evidence type="ECO:0000256" key="1">
    <source>
        <dbReference type="ARBA" id="ARBA00011066"/>
    </source>
</evidence>
<dbReference type="SUPFAM" id="SSF53633">
    <property type="entry name" value="Carbamate kinase-like"/>
    <property type="match status" value="1"/>
</dbReference>
<dbReference type="PANTHER" id="PTHR30409:SF1">
    <property type="entry name" value="CARBAMATE KINASE-RELATED"/>
    <property type="match status" value="1"/>
</dbReference>
<dbReference type="InterPro" id="IPR001048">
    <property type="entry name" value="Asp/Glu/Uridylate_kinase"/>
</dbReference>
<dbReference type="OrthoDB" id="9766717at2"/>
<evidence type="ECO:0000313" key="6">
    <source>
        <dbReference type="EMBL" id="NBE55583.1"/>
    </source>
</evidence>
<evidence type="ECO:0000256" key="2">
    <source>
        <dbReference type="ARBA" id="ARBA00022679"/>
    </source>
</evidence>
<dbReference type="PANTHER" id="PTHR30409">
    <property type="entry name" value="CARBAMATE KINASE"/>
    <property type="match status" value="1"/>
</dbReference>
<dbReference type="GO" id="GO:0019546">
    <property type="term" value="P:L-arginine deiminase pathway"/>
    <property type="evidence" value="ECO:0007669"/>
    <property type="project" value="TreeGrafter"/>
</dbReference>
<dbReference type="Pfam" id="PF00696">
    <property type="entry name" value="AA_kinase"/>
    <property type="match status" value="1"/>
</dbReference>
<dbReference type="GO" id="GO:0008804">
    <property type="term" value="F:carbamate kinase activity"/>
    <property type="evidence" value="ECO:0007669"/>
    <property type="project" value="InterPro"/>
</dbReference>
<proteinExistence type="inferred from homology"/>
<dbReference type="AlphaFoldDB" id="A0A964XQG1"/>